<gene>
    <name evidence="8" type="ORF">LAFE_0F02256G</name>
</gene>
<dbReference type="Proteomes" id="UP000190831">
    <property type="component" value="Chromosome F"/>
</dbReference>
<protein>
    <recommendedName>
        <fullName evidence="3">type II protein arginine methyltransferase</fullName>
        <ecNumber evidence="3">2.1.1.320</ecNumber>
    </recommendedName>
</protein>
<evidence type="ECO:0000256" key="7">
    <source>
        <dbReference type="ARBA" id="ARBA00048612"/>
    </source>
</evidence>
<dbReference type="OrthoDB" id="17415at2759"/>
<dbReference type="EC" id="2.1.1.320" evidence="3"/>
<comment type="similarity">
    <text evidence="2">Belongs to the NDUFAF7 family.</text>
</comment>
<dbReference type="Pfam" id="PF02636">
    <property type="entry name" value="Methyltransf_28"/>
    <property type="match status" value="1"/>
</dbReference>
<dbReference type="GO" id="GO:0035243">
    <property type="term" value="F:protein-arginine omega-N symmetric methyltransferase activity"/>
    <property type="evidence" value="ECO:0007669"/>
    <property type="project" value="UniProtKB-EC"/>
</dbReference>
<evidence type="ECO:0000313" key="8">
    <source>
        <dbReference type="EMBL" id="SCW02248.1"/>
    </source>
</evidence>
<evidence type="ECO:0000256" key="3">
    <source>
        <dbReference type="ARBA" id="ARBA00011935"/>
    </source>
</evidence>
<evidence type="ECO:0000256" key="5">
    <source>
        <dbReference type="ARBA" id="ARBA00022679"/>
    </source>
</evidence>
<keyword evidence="9" id="KW-1185">Reference proteome</keyword>
<proteinExistence type="inferred from homology"/>
<keyword evidence="4" id="KW-0489">Methyltransferase</keyword>
<name>A0A1G4MES5_LACFM</name>
<evidence type="ECO:0000313" key="9">
    <source>
        <dbReference type="Proteomes" id="UP000190831"/>
    </source>
</evidence>
<dbReference type="GO" id="GO:0032259">
    <property type="term" value="P:methylation"/>
    <property type="evidence" value="ECO:0007669"/>
    <property type="project" value="UniProtKB-KW"/>
</dbReference>
<dbReference type="STRING" id="4955.A0A1G4MES5"/>
<keyword evidence="5" id="KW-0808">Transferase</keyword>
<organism evidence="8 9">
    <name type="scientific">Lachancea fermentati</name>
    <name type="common">Zygosaccharomyces fermentati</name>
    <dbReference type="NCBI Taxonomy" id="4955"/>
    <lineage>
        <taxon>Eukaryota</taxon>
        <taxon>Fungi</taxon>
        <taxon>Dikarya</taxon>
        <taxon>Ascomycota</taxon>
        <taxon>Saccharomycotina</taxon>
        <taxon>Saccharomycetes</taxon>
        <taxon>Saccharomycetales</taxon>
        <taxon>Saccharomycetaceae</taxon>
        <taxon>Lachancea</taxon>
    </lineage>
</organism>
<dbReference type="GO" id="GO:0005739">
    <property type="term" value="C:mitochondrion"/>
    <property type="evidence" value="ECO:0007669"/>
    <property type="project" value="UniProtKB-SubCell"/>
</dbReference>
<dbReference type="EMBL" id="LT598490">
    <property type="protein sequence ID" value="SCW02248.1"/>
    <property type="molecule type" value="Genomic_DNA"/>
</dbReference>
<comment type="catalytic activity">
    <reaction evidence="7">
        <text>L-arginyl-[protein] + 2 S-adenosyl-L-methionine = N(omega),N(omega)'-dimethyl-L-arginyl-[protein] + 2 S-adenosyl-L-homocysteine + 2 H(+)</text>
        <dbReference type="Rhea" id="RHEA:48108"/>
        <dbReference type="Rhea" id="RHEA-COMP:10532"/>
        <dbReference type="Rhea" id="RHEA-COMP:11992"/>
        <dbReference type="ChEBI" id="CHEBI:15378"/>
        <dbReference type="ChEBI" id="CHEBI:29965"/>
        <dbReference type="ChEBI" id="CHEBI:57856"/>
        <dbReference type="ChEBI" id="CHEBI:59789"/>
        <dbReference type="ChEBI" id="CHEBI:88221"/>
        <dbReference type="EC" id="2.1.1.320"/>
    </reaction>
</comment>
<reference evidence="9" key="1">
    <citation type="submission" date="2016-03" db="EMBL/GenBank/DDBJ databases">
        <authorList>
            <person name="Devillers H."/>
        </authorList>
    </citation>
    <scope>NUCLEOTIDE SEQUENCE [LARGE SCALE GENOMIC DNA]</scope>
</reference>
<dbReference type="AlphaFoldDB" id="A0A1G4MES5"/>
<accession>A0A1G4MES5</accession>
<evidence type="ECO:0000256" key="6">
    <source>
        <dbReference type="ARBA" id="ARBA00023128"/>
    </source>
</evidence>
<dbReference type="OMA" id="DYSCELA"/>
<evidence type="ECO:0000256" key="4">
    <source>
        <dbReference type="ARBA" id="ARBA00022603"/>
    </source>
</evidence>
<evidence type="ECO:0000256" key="1">
    <source>
        <dbReference type="ARBA" id="ARBA00004173"/>
    </source>
</evidence>
<dbReference type="InterPro" id="IPR003788">
    <property type="entry name" value="NDUFAF7"/>
</dbReference>
<keyword evidence="6" id="KW-0496">Mitochondrion</keyword>
<comment type="subcellular location">
    <subcellularLocation>
        <location evidence="1">Mitochondrion</location>
    </subcellularLocation>
</comment>
<evidence type="ECO:0000256" key="2">
    <source>
        <dbReference type="ARBA" id="ARBA00005891"/>
    </source>
</evidence>
<sequence length="378" mass="43509">MCAFKQLGIRYQHSLPLLDTTQLLLQGLPRPGTEATVPLRDFVEWVSIQNSRHNNFFAPKPRYRPYSLPSLSLFEPLLSHCLARWLLVDYKLNSYPYYDLNVVTMYTDFHQSLRITRSIVKFLKETAPDDLYQRINCFLVPLYDETKEIKIPDKKIRVIKHGALSANSSLFIEDPVYVLMINDVIRHLSHDYILKTDTLWKQCYVNIEQDSTRSRRFDSQMDYWCQLTYELLKEPLTKSGLSDTYIPSRLVQLFFILKQCVPEHKLIAMDLSQSRKPSLLQAFKDLCGKGSSYQPSNVLGPNDILSATEPTTFVSDFSQVKHLYGVINDGMKVCQVESLNDFAKDWTDLEQSAKILGANHLEIQAGQLSTSNITVLHG</sequence>